<sequence length="204" mass="23411">MLTSTCRRLWRLQLPQSRRGRAIPTELNIEGVAWILQRLQAAPWLQFQLDHLGPQWAFDHAELPAAKLINCLQKHLEVATAASRGLDNLKLLDVGITIDEERLPKRLAGLLRHWKQVKSCYQCEYIWQSTGLEDPYTIRLSNCEEVMCLEPSPDGKITPSGGLRDGYAGTPKNSPLWERLGDKSLVTLRDFWPSWEPHEWVFGE</sequence>
<evidence type="ECO:0000313" key="2">
    <source>
        <dbReference type="Proteomes" id="UP001497392"/>
    </source>
</evidence>
<comment type="caution">
    <text evidence="1">The sequence shown here is derived from an EMBL/GenBank/DDBJ whole genome shotgun (WGS) entry which is preliminary data.</text>
</comment>
<keyword evidence="2" id="KW-1185">Reference proteome</keyword>
<name>A0ABP1GCU8_9CHLO</name>
<protein>
    <submittedName>
        <fullName evidence="1">G11525 protein</fullName>
    </submittedName>
</protein>
<accession>A0ABP1GCU8</accession>
<proteinExistence type="predicted"/>
<dbReference type="EMBL" id="CAXHTA020000018">
    <property type="protein sequence ID" value="CAL5228399.1"/>
    <property type="molecule type" value="Genomic_DNA"/>
</dbReference>
<dbReference type="Proteomes" id="UP001497392">
    <property type="component" value="Unassembled WGS sequence"/>
</dbReference>
<evidence type="ECO:0000313" key="1">
    <source>
        <dbReference type="EMBL" id="CAL5228399.1"/>
    </source>
</evidence>
<gene>
    <name evidence="1" type="primary">g11525</name>
    <name evidence="1" type="ORF">VP750_LOCUS10305</name>
</gene>
<reference evidence="1 2" key="1">
    <citation type="submission" date="2024-06" db="EMBL/GenBank/DDBJ databases">
        <authorList>
            <person name="Kraege A."/>
            <person name="Thomma B."/>
        </authorList>
    </citation>
    <scope>NUCLEOTIDE SEQUENCE [LARGE SCALE GENOMIC DNA]</scope>
</reference>
<organism evidence="1 2">
    <name type="scientific">Coccomyxa viridis</name>
    <dbReference type="NCBI Taxonomy" id="1274662"/>
    <lineage>
        <taxon>Eukaryota</taxon>
        <taxon>Viridiplantae</taxon>
        <taxon>Chlorophyta</taxon>
        <taxon>core chlorophytes</taxon>
        <taxon>Trebouxiophyceae</taxon>
        <taxon>Trebouxiophyceae incertae sedis</taxon>
        <taxon>Coccomyxaceae</taxon>
        <taxon>Coccomyxa</taxon>
    </lineage>
</organism>